<dbReference type="Gene3D" id="1.20.120.1630">
    <property type="match status" value="1"/>
</dbReference>
<dbReference type="Proteomes" id="UP000254282">
    <property type="component" value="Unassembled WGS sequence"/>
</dbReference>
<dbReference type="InterPro" id="IPR052527">
    <property type="entry name" value="Metal_cation-efflux_comp"/>
</dbReference>
<keyword evidence="3 5" id="KW-1133">Transmembrane helix</keyword>
<accession>A0A381FLA8</accession>
<evidence type="ECO:0000256" key="3">
    <source>
        <dbReference type="ARBA" id="ARBA00022989"/>
    </source>
</evidence>
<name>A0A381FLA8_9FLAO</name>
<dbReference type="GO" id="GO:0012505">
    <property type="term" value="C:endomembrane system"/>
    <property type="evidence" value="ECO:0007669"/>
    <property type="project" value="UniProtKB-SubCell"/>
</dbReference>
<organism evidence="6 7">
    <name type="scientific">Chryseobacterium indoltheticum</name>
    <dbReference type="NCBI Taxonomy" id="254"/>
    <lineage>
        <taxon>Bacteria</taxon>
        <taxon>Pseudomonadati</taxon>
        <taxon>Bacteroidota</taxon>
        <taxon>Flavobacteriia</taxon>
        <taxon>Flavobacteriales</taxon>
        <taxon>Weeksellaceae</taxon>
        <taxon>Chryseobacterium group</taxon>
        <taxon>Chryseobacterium</taxon>
    </lineage>
</organism>
<evidence type="ECO:0000256" key="2">
    <source>
        <dbReference type="ARBA" id="ARBA00022692"/>
    </source>
</evidence>
<feature type="transmembrane region" description="Helical" evidence="5">
    <location>
        <begin position="42"/>
        <end position="63"/>
    </location>
</feature>
<dbReference type="AlphaFoldDB" id="A0A381FLA8"/>
<sequence length="188" mass="22370">MNALYLLFYISIAGWFLSEIYYKQKFKSEINDQKKDKSTLNILWVVIIPSVFLAVTVSKLTSFHIRNQYWILYLGEILIVTGVLFRWIIIKSLGKFFTVDVSIKENHQIKKEGFYRFVRHPSYSFALLTFLGLGLFLNNWFSLFIAFVPTFLAFLYRIKVEEQALIQQFGNEYLEYKRKTKKLIPLVY</sequence>
<comment type="subcellular location">
    <subcellularLocation>
        <location evidence="1">Endomembrane system</location>
        <topology evidence="1">Multi-pass membrane protein</topology>
    </subcellularLocation>
</comment>
<evidence type="ECO:0000256" key="4">
    <source>
        <dbReference type="ARBA" id="ARBA00023136"/>
    </source>
</evidence>
<evidence type="ECO:0000256" key="5">
    <source>
        <dbReference type="SAM" id="Phobius"/>
    </source>
</evidence>
<evidence type="ECO:0008006" key="8">
    <source>
        <dbReference type="Google" id="ProtNLM"/>
    </source>
</evidence>
<reference evidence="6 7" key="1">
    <citation type="submission" date="2018-06" db="EMBL/GenBank/DDBJ databases">
        <authorList>
            <consortium name="Pathogen Informatics"/>
            <person name="Doyle S."/>
        </authorList>
    </citation>
    <scope>NUCLEOTIDE SEQUENCE [LARGE SCALE GENOMIC DNA]</scope>
    <source>
        <strain evidence="6 7">NCTC13532</strain>
    </source>
</reference>
<dbReference type="Pfam" id="PF04191">
    <property type="entry name" value="PEMT"/>
    <property type="match status" value="1"/>
</dbReference>
<gene>
    <name evidence="6" type="ORF">NCTC13532_02826</name>
</gene>
<feature type="transmembrane region" description="Helical" evidence="5">
    <location>
        <begin position="69"/>
        <end position="89"/>
    </location>
</feature>
<feature type="transmembrane region" description="Helical" evidence="5">
    <location>
        <begin position="6"/>
        <end position="22"/>
    </location>
</feature>
<dbReference type="InterPro" id="IPR007318">
    <property type="entry name" value="Phopholipid_MeTrfase"/>
</dbReference>
<keyword evidence="2 5" id="KW-0812">Transmembrane</keyword>
<evidence type="ECO:0000256" key="1">
    <source>
        <dbReference type="ARBA" id="ARBA00004127"/>
    </source>
</evidence>
<dbReference type="EMBL" id="UFVR01000004">
    <property type="protein sequence ID" value="SUX47263.1"/>
    <property type="molecule type" value="Genomic_DNA"/>
</dbReference>
<dbReference type="PANTHER" id="PTHR43847">
    <property type="entry name" value="BLL3993 PROTEIN"/>
    <property type="match status" value="1"/>
</dbReference>
<proteinExistence type="predicted"/>
<evidence type="ECO:0000313" key="7">
    <source>
        <dbReference type="Proteomes" id="UP000254282"/>
    </source>
</evidence>
<dbReference type="STRING" id="254.SAMN05421682_10914"/>
<protein>
    <recommendedName>
        <fullName evidence="8">Isoprenylcysteine carboxylmethyltransferase family protein</fullName>
    </recommendedName>
</protein>
<dbReference type="PANTHER" id="PTHR43847:SF1">
    <property type="entry name" value="BLL3993 PROTEIN"/>
    <property type="match status" value="1"/>
</dbReference>
<evidence type="ECO:0000313" key="6">
    <source>
        <dbReference type="EMBL" id="SUX47263.1"/>
    </source>
</evidence>
<dbReference type="RefSeq" id="WP_115620739.1">
    <property type="nucleotide sequence ID" value="NZ_UFVR01000004.1"/>
</dbReference>
<keyword evidence="4 5" id="KW-0472">Membrane</keyword>